<dbReference type="Pfam" id="PF17517">
    <property type="entry name" value="IgGFc_binding"/>
    <property type="match status" value="1"/>
</dbReference>
<dbReference type="GeneID" id="111124190"/>
<keyword evidence="1" id="KW-0472">Membrane</keyword>
<feature type="domain" description="IgGFc-binding protein N-terminal" evidence="3">
    <location>
        <begin position="124"/>
        <end position="422"/>
    </location>
</feature>
<keyword evidence="1" id="KW-0812">Transmembrane</keyword>
<dbReference type="KEGG" id="cvn:111124190"/>
<protein>
    <submittedName>
        <fullName evidence="5">IgGFc-binding protein-like</fullName>
    </submittedName>
</protein>
<accession>A0A8B8D514</accession>
<keyword evidence="2" id="KW-0732">Signal</keyword>
<dbReference type="PANTHER" id="PTHR46534:SF1">
    <property type="entry name" value="IGGFC-BINDING PROTEIN N-TERMINAL DOMAIN-CONTAINING PROTEIN"/>
    <property type="match status" value="1"/>
</dbReference>
<gene>
    <name evidence="5" type="primary">LOC111124190</name>
</gene>
<sequence length="590" mass="65141">MILFFLLVFLLPCSGKEIPDNMGKEFIVGFMEALDIMGKPSDIPLKLFITTPSQASVSVSISAPLAGNLYSGDTITVTKGVIKQVTLTKYLRLQGTERSNKAVQIVSSEEIVVFGINEAHLSTDGFLGIPVDVLGMQYFVPSFFSDNENFYQSAIVIAGTQDNTKLSIRIKATNHGSVDFDKKRYRNGNWLNTTIDKFETIQLLCRGDLTGTFVQSSQRVSVFGGSTVTNIGSGLGKDHIEEQIPPLNVWGKRFSTFSVPGTNPNLIRVLASEDNTVVFVNNQVKQTLQHGEFYESHANAFFFITASKPVLTVQYIPSSSLGHQVGDPAMTLVPPIEQSNVLYTFLTPKSSENKNFENTFMFMLQGSDYRGLTLDRNRLHDNDFSSVVQRNNVTSGCIIIPSGSHTIEYSSGLVPFVGILYGGVNHESYAFPVGQRLTPINQDCTPSQMTVGDGLDNDCDGRADEEVCHDFVDNDGDGKNDEDCITELSTTRQTTESTTTPKLTTSIIETSDKIDFDQIRPQWLTLAEFGVIGGVAVVLLGALGMCCKRCWGLIKNRDDDDDEEDEELRRRRRNKARLALGAPSIRPMYQ</sequence>
<feature type="chain" id="PRO_5034494810" evidence="2">
    <location>
        <begin position="16"/>
        <end position="590"/>
    </location>
</feature>
<evidence type="ECO:0000259" key="3">
    <source>
        <dbReference type="Pfam" id="PF17517"/>
    </source>
</evidence>
<name>A0A8B8D514_CRAVI</name>
<keyword evidence="1" id="KW-1133">Transmembrane helix</keyword>
<reference evidence="5" key="1">
    <citation type="submission" date="2025-08" db="UniProtKB">
        <authorList>
            <consortium name="RefSeq"/>
        </authorList>
    </citation>
    <scope>IDENTIFICATION</scope>
    <source>
        <tissue evidence="5">Whole sample</tissue>
    </source>
</reference>
<evidence type="ECO:0000313" key="5">
    <source>
        <dbReference type="RefSeq" id="XP_022322760.1"/>
    </source>
</evidence>
<dbReference type="RefSeq" id="XP_022322760.1">
    <property type="nucleotide sequence ID" value="XM_022467052.1"/>
</dbReference>
<dbReference type="InterPro" id="IPR035234">
    <property type="entry name" value="IgGFc-bd_N"/>
</dbReference>
<proteinExistence type="predicted"/>
<evidence type="ECO:0000256" key="2">
    <source>
        <dbReference type="SAM" id="SignalP"/>
    </source>
</evidence>
<feature type="signal peptide" evidence="2">
    <location>
        <begin position="1"/>
        <end position="15"/>
    </location>
</feature>
<dbReference type="PANTHER" id="PTHR46534">
    <property type="entry name" value="IGGFC_BINDING DOMAIN-CONTAINING PROTEIN"/>
    <property type="match status" value="1"/>
</dbReference>
<organism evidence="4 5">
    <name type="scientific">Crassostrea virginica</name>
    <name type="common">Eastern oyster</name>
    <dbReference type="NCBI Taxonomy" id="6565"/>
    <lineage>
        <taxon>Eukaryota</taxon>
        <taxon>Metazoa</taxon>
        <taxon>Spiralia</taxon>
        <taxon>Lophotrochozoa</taxon>
        <taxon>Mollusca</taxon>
        <taxon>Bivalvia</taxon>
        <taxon>Autobranchia</taxon>
        <taxon>Pteriomorphia</taxon>
        <taxon>Ostreida</taxon>
        <taxon>Ostreoidea</taxon>
        <taxon>Ostreidae</taxon>
        <taxon>Crassostrea</taxon>
    </lineage>
</organism>
<dbReference type="Proteomes" id="UP000694844">
    <property type="component" value="Chromosome 3"/>
</dbReference>
<dbReference type="OrthoDB" id="6140981at2759"/>
<dbReference type="AlphaFoldDB" id="A0A8B8D514"/>
<evidence type="ECO:0000256" key="1">
    <source>
        <dbReference type="SAM" id="Phobius"/>
    </source>
</evidence>
<evidence type="ECO:0000313" key="4">
    <source>
        <dbReference type="Proteomes" id="UP000694844"/>
    </source>
</evidence>
<keyword evidence="4" id="KW-1185">Reference proteome</keyword>
<feature type="transmembrane region" description="Helical" evidence="1">
    <location>
        <begin position="523"/>
        <end position="547"/>
    </location>
</feature>